<organism evidence="19 20">
    <name type="scientific">Garciella nitratireducens DSM 15102</name>
    <dbReference type="NCBI Taxonomy" id="1121911"/>
    <lineage>
        <taxon>Bacteria</taxon>
        <taxon>Bacillati</taxon>
        <taxon>Bacillota</taxon>
        <taxon>Clostridia</taxon>
        <taxon>Eubacteriales</taxon>
        <taxon>Eubacteriaceae</taxon>
        <taxon>Garciella</taxon>
    </lineage>
</organism>
<dbReference type="EC" id="3.4.16.4" evidence="4"/>
<dbReference type="InterPro" id="IPR037167">
    <property type="entry name" value="Peptidase_S11_C_sf"/>
</dbReference>
<comment type="similarity">
    <text evidence="3 15">Belongs to the peptidase S11 family.</text>
</comment>
<dbReference type="PRINTS" id="PR00725">
    <property type="entry name" value="DADACBPTASE1"/>
</dbReference>
<evidence type="ECO:0000256" key="13">
    <source>
        <dbReference type="PIRSR" id="PIRSR618044-1"/>
    </source>
</evidence>
<keyword evidence="7 17" id="KW-0732">Signal</keyword>
<accession>A0A1T4KT65</accession>
<dbReference type="RefSeq" id="WP_087678120.1">
    <property type="nucleotide sequence ID" value="NZ_FUWV01000002.1"/>
</dbReference>
<dbReference type="Gene3D" id="2.60.410.10">
    <property type="entry name" value="D-Ala-D-Ala carboxypeptidase, C-terminal domain"/>
    <property type="match status" value="1"/>
</dbReference>
<reference evidence="19 20" key="1">
    <citation type="submission" date="2017-02" db="EMBL/GenBank/DDBJ databases">
        <authorList>
            <person name="Peterson S.W."/>
        </authorList>
    </citation>
    <scope>NUCLEOTIDE SEQUENCE [LARGE SCALE GENOMIC DNA]</scope>
    <source>
        <strain evidence="19 20">DSM 15102</strain>
    </source>
</reference>
<dbReference type="AlphaFoldDB" id="A0A1T4KT65"/>
<evidence type="ECO:0000256" key="3">
    <source>
        <dbReference type="ARBA" id="ARBA00007164"/>
    </source>
</evidence>
<dbReference type="PANTHER" id="PTHR21581">
    <property type="entry name" value="D-ALANYL-D-ALANINE CARBOXYPEPTIDASE"/>
    <property type="match status" value="1"/>
</dbReference>
<evidence type="ECO:0000256" key="7">
    <source>
        <dbReference type="ARBA" id="ARBA00022729"/>
    </source>
</evidence>
<dbReference type="InterPro" id="IPR012338">
    <property type="entry name" value="Beta-lactam/transpept-like"/>
</dbReference>
<dbReference type="Pfam" id="PF07943">
    <property type="entry name" value="PBP5_C"/>
    <property type="match status" value="1"/>
</dbReference>
<feature type="signal peptide" evidence="17">
    <location>
        <begin position="1"/>
        <end position="26"/>
    </location>
</feature>
<keyword evidence="9" id="KW-0133">Cell shape</keyword>
<feature type="active site" evidence="13">
    <location>
        <position position="121"/>
    </location>
</feature>
<dbReference type="UniPathway" id="UPA00219"/>
<dbReference type="Pfam" id="PF00768">
    <property type="entry name" value="Peptidase_S11"/>
    <property type="match status" value="1"/>
</dbReference>
<dbReference type="GO" id="GO:0008360">
    <property type="term" value="P:regulation of cell shape"/>
    <property type="evidence" value="ECO:0007669"/>
    <property type="project" value="UniProtKB-KW"/>
</dbReference>
<keyword evidence="8" id="KW-0378">Hydrolase</keyword>
<keyword evidence="5 19" id="KW-0121">Carboxypeptidase</keyword>
<proteinExistence type="inferred from homology"/>
<evidence type="ECO:0000256" key="14">
    <source>
        <dbReference type="PIRSR" id="PIRSR618044-2"/>
    </source>
</evidence>
<keyword evidence="10" id="KW-0573">Peptidoglycan synthesis</keyword>
<evidence type="ECO:0000259" key="18">
    <source>
        <dbReference type="SMART" id="SM00936"/>
    </source>
</evidence>
<evidence type="ECO:0000256" key="6">
    <source>
        <dbReference type="ARBA" id="ARBA00022670"/>
    </source>
</evidence>
<dbReference type="Gene3D" id="3.40.710.10">
    <property type="entry name" value="DD-peptidase/beta-lactamase superfamily"/>
    <property type="match status" value="1"/>
</dbReference>
<name>A0A1T4KT65_9FIRM</name>
<evidence type="ECO:0000256" key="2">
    <source>
        <dbReference type="ARBA" id="ARBA00004752"/>
    </source>
</evidence>
<dbReference type="InterPro" id="IPR015956">
    <property type="entry name" value="Peniciliin-bd_prot_C_sf"/>
</dbReference>
<dbReference type="GO" id="GO:0009252">
    <property type="term" value="P:peptidoglycan biosynthetic process"/>
    <property type="evidence" value="ECO:0007669"/>
    <property type="project" value="UniProtKB-UniPathway"/>
</dbReference>
<feature type="transmembrane region" description="Helical" evidence="16">
    <location>
        <begin position="389"/>
        <end position="406"/>
    </location>
</feature>
<dbReference type="SUPFAM" id="SSF69189">
    <property type="entry name" value="Penicillin-binding protein associated domain"/>
    <property type="match status" value="1"/>
</dbReference>
<comment type="pathway">
    <text evidence="2">Cell wall biogenesis; peptidoglycan biosynthesis.</text>
</comment>
<dbReference type="GO" id="GO:0071555">
    <property type="term" value="P:cell wall organization"/>
    <property type="evidence" value="ECO:0007669"/>
    <property type="project" value="UniProtKB-KW"/>
</dbReference>
<evidence type="ECO:0000256" key="9">
    <source>
        <dbReference type="ARBA" id="ARBA00022960"/>
    </source>
</evidence>
<dbReference type="GO" id="GO:0009002">
    <property type="term" value="F:serine-type D-Ala-D-Ala carboxypeptidase activity"/>
    <property type="evidence" value="ECO:0007669"/>
    <property type="project" value="UniProtKB-EC"/>
</dbReference>
<dbReference type="InterPro" id="IPR001967">
    <property type="entry name" value="Peptidase_S11_N"/>
</dbReference>
<dbReference type="SMART" id="SM00936">
    <property type="entry name" value="PBP5_C"/>
    <property type="match status" value="1"/>
</dbReference>
<keyword evidence="6" id="KW-0645">Protease</keyword>
<feature type="domain" description="Peptidase S11 D-Ala-D-Ala carboxypeptidase A C-terminal" evidence="18">
    <location>
        <begin position="284"/>
        <end position="373"/>
    </location>
</feature>
<evidence type="ECO:0000256" key="10">
    <source>
        <dbReference type="ARBA" id="ARBA00022984"/>
    </source>
</evidence>
<evidence type="ECO:0000256" key="5">
    <source>
        <dbReference type="ARBA" id="ARBA00022645"/>
    </source>
</evidence>
<evidence type="ECO:0000256" key="16">
    <source>
        <dbReference type="SAM" id="Phobius"/>
    </source>
</evidence>
<feature type="active site" description="Proton acceptor" evidence="13">
    <location>
        <position position="66"/>
    </location>
</feature>
<dbReference type="InterPro" id="IPR012907">
    <property type="entry name" value="Peptidase_S11_C"/>
</dbReference>
<protein>
    <recommendedName>
        <fullName evidence="4">serine-type D-Ala-D-Ala carboxypeptidase</fullName>
        <ecNumber evidence="4">3.4.16.4</ecNumber>
    </recommendedName>
</protein>
<evidence type="ECO:0000256" key="8">
    <source>
        <dbReference type="ARBA" id="ARBA00022801"/>
    </source>
</evidence>
<comment type="catalytic activity">
    <reaction evidence="12">
        <text>Preferential cleavage: (Ac)2-L-Lys-D-Ala-|-D-Ala. Also transpeptidation of peptidyl-alanyl moieties that are N-acyl substituents of D-alanine.</text>
        <dbReference type="EC" id="3.4.16.4"/>
    </reaction>
</comment>
<keyword evidence="16" id="KW-0812">Transmembrane</keyword>
<evidence type="ECO:0000256" key="4">
    <source>
        <dbReference type="ARBA" id="ARBA00012448"/>
    </source>
</evidence>
<dbReference type="PANTHER" id="PTHR21581:SF33">
    <property type="entry name" value="D-ALANYL-D-ALANINE CARBOXYPEPTIDASE DACB"/>
    <property type="match status" value="1"/>
</dbReference>
<gene>
    <name evidence="19" type="ORF">SAMN02745973_00701</name>
</gene>
<evidence type="ECO:0000313" key="20">
    <source>
        <dbReference type="Proteomes" id="UP000196365"/>
    </source>
</evidence>
<evidence type="ECO:0000256" key="11">
    <source>
        <dbReference type="ARBA" id="ARBA00023316"/>
    </source>
</evidence>
<keyword evidence="11" id="KW-0961">Cell wall biogenesis/degradation</keyword>
<keyword evidence="16" id="KW-1133">Transmembrane helix</keyword>
<evidence type="ECO:0000256" key="12">
    <source>
        <dbReference type="ARBA" id="ARBA00034000"/>
    </source>
</evidence>
<dbReference type="InterPro" id="IPR018044">
    <property type="entry name" value="Peptidase_S11"/>
</dbReference>
<comment type="function">
    <text evidence="1">Removes C-terminal D-alanyl residues from sugar-peptide cell wall precursors.</text>
</comment>
<dbReference type="OrthoDB" id="9791132at2"/>
<dbReference type="SUPFAM" id="SSF56601">
    <property type="entry name" value="beta-lactamase/transpeptidase-like"/>
    <property type="match status" value="1"/>
</dbReference>
<dbReference type="EMBL" id="FUWV01000002">
    <property type="protein sequence ID" value="SJZ45601.1"/>
    <property type="molecule type" value="Genomic_DNA"/>
</dbReference>
<feature type="binding site" evidence="14">
    <location>
        <position position="235"/>
    </location>
    <ligand>
        <name>substrate</name>
    </ligand>
</feature>
<keyword evidence="16" id="KW-0472">Membrane</keyword>
<evidence type="ECO:0000256" key="17">
    <source>
        <dbReference type="SAM" id="SignalP"/>
    </source>
</evidence>
<feature type="active site" description="Acyl-ester intermediate" evidence="13">
    <location>
        <position position="63"/>
    </location>
</feature>
<sequence>MIKKKIFIIALCILFLLTNLINTTMAAPNYKPNIKSPAAILIDAKTGQILYGKNINEPLYPASITKIMTALILLEEGDLNKVVKIHENVPSLIEPGSSQIYLLPGEKLTRKQLLYALLIESANDAAVAIAQDVAGSIENFADRMNEKAKELGATHSHFVNPHGLHDENHYTTAKDMAIITREAMKNPIFRNAVSTVRYIIPATEKQETRYLYNANRLIKKSTYKDYYYQGATGIKTGYTTQAQNTLVGGAKKGNLELISVVLNAKGTDIYEDTRTLLNYGFEHFTTKIIVRKGQVIKKLPLKNANELLPVSAKNTFQYASFKNSNEEITSIIKLDKDLSLPIKKGQIVGSIEYSLKGQPINTVPLVAEKTIEPSNRIIAFLYHIKIGKVILNIIVLFLLYRTFVFIRKNKDKKRSK</sequence>
<evidence type="ECO:0000313" key="19">
    <source>
        <dbReference type="EMBL" id="SJZ45601.1"/>
    </source>
</evidence>
<evidence type="ECO:0000256" key="15">
    <source>
        <dbReference type="RuleBase" id="RU004016"/>
    </source>
</evidence>
<feature type="chain" id="PRO_5012256213" description="serine-type D-Ala-D-Ala carboxypeptidase" evidence="17">
    <location>
        <begin position="27"/>
        <end position="416"/>
    </location>
</feature>
<keyword evidence="20" id="KW-1185">Reference proteome</keyword>
<evidence type="ECO:0000256" key="1">
    <source>
        <dbReference type="ARBA" id="ARBA00003217"/>
    </source>
</evidence>
<dbReference type="Proteomes" id="UP000196365">
    <property type="component" value="Unassembled WGS sequence"/>
</dbReference>
<dbReference type="GO" id="GO:0006508">
    <property type="term" value="P:proteolysis"/>
    <property type="evidence" value="ECO:0007669"/>
    <property type="project" value="UniProtKB-KW"/>
</dbReference>